<feature type="transmembrane region" description="Helical" evidence="1">
    <location>
        <begin position="21"/>
        <end position="41"/>
    </location>
</feature>
<feature type="transmembrane region" description="Helical" evidence="1">
    <location>
        <begin position="468"/>
        <end position="495"/>
    </location>
</feature>
<dbReference type="InterPro" id="IPR003607">
    <property type="entry name" value="HD/PDEase_dom"/>
</dbReference>
<sequence>MKKEIKIIKKAKTLFDKYQHLITNEFLLAIVFFILIVFLIVPKSKLGISSLKIGDVAPKTIRSNVSMLVEDPYATHAKIKQAEEAVPNVFYYNPELYDNLYNKIYTAFNDIANIKDKTLALKKFNQDLDINLDLDTFNKILKNKSIILRFTNTILKDINRYYVLSGPSDYQYVKNQILIYNTELRTSRLETNTEKFIDLNTAKALSYDKLHWSVPNSDLRKLIIDFVFSLVKPNAFYNSEKTQELKKQAREKIAPVYLKLSKGEVVVREGDIIDKNAYVKLKALNSLFEVKNRFLDLIGIILILAVFFVTSAFVYKKLRPTEKIPYKKLIVITGTIVLLQIILIKVFYFLSVIVGYYSPDFPKSVLLYLVPFAVASILGVLLVGFKYSISISLITVILASITVDNSLRFMVFIYSFLDSAVASVYLVGNRNRGGIVKVGFIISLINVVLILIFYMLQSNNLFNTVTLISIGLGALNGILTAIIISGILPIFEWLFDIATNVKLVELGNLNHPLLKELAIKAPGTYHHSIVVSSLSEAACQAIGANSLLAKVGSYYHDIGKVRKPTYFIENQFDIENPHDRLMPYVSSLIIKNHVKDGVEIGKKYRLGSQIIDIIEQHHGTMIVKYFYDKAKEMGLNPNEEDFRYPGPKPQSKESGIVMLADKVEAATKNLNEPTVTHLKNYVKNLTNEIFLDGQLDESDLSLRELNLIVDSFVNVLIGIFHHRIKYK</sequence>
<dbReference type="AlphaFoldDB" id="A0A1G6PWW8"/>
<keyword evidence="1" id="KW-1133">Transmembrane helix</keyword>
<organism evidence="3 4">
    <name type="scientific">Desulfurella multipotens</name>
    <dbReference type="NCBI Taxonomy" id="79269"/>
    <lineage>
        <taxon>Bacteria</taxon>
        <taxon>Pseudomonadati</taxon>
        <taxon>Campylobacterota</taxon>
        <taxon>Desulfurellia</taxon>
        <taxon>Desulfurellales</taxon>
        <taxon>Desulfurellaceae</taxon>
        <taxon>Desulfurella</taxon>
    </lineage>
</organism>
<accession>A0A1G6PWW8</accession>
<dbReference type="NCBIfam" id="TIGR00277">
    <property type="entry name" value="HDIG"/>
    <property type="match status" value="1"/>
</dbReference>
<keyword evidence="4" id="KW-1185">Reference proteome</keyword>
<feature type="domain" description="HD/PDEase" evidence="2">
    <location>
        <begin position="520"/>
        <end position="675"/>
    </location>
</feature>
<dbReference type="CDD" id="cd00077">
    <property type="entry name" value="HDc"/>
    <property type="match status" value="1"/>
</dbReference>
<feature type="transmembrane region" description="Helical" evidence="1">
    <location>
        <begin position="336"/>
        <end position="359"/>
    </location>
</feature>
<dbReference type="EMBL" id="FMYU01000010">
    <property type="protein sequence ID" value="SDC84692.1"/>
    <property type="molecule type" value="Genomic_DNA"/>
</dbReference>
<dbReference type="SUPFAM" id="SSF109604">
    <property type="entry name" value="HD-domain/PDEase-like"/>
    <property type="match status" value="1"/>
</dbReference>
<dbReference type="RefSeq" id="WP_092129271.1">
    <property type="nucleotide sequence ID" value="NZ_FMYU01000010.1"/>
</dbReference>
<dbReference type="SMART" id="SM00471">
    <property type="entry name" value="HDc"/>
    <property type="match status" value="1"/>
</dbReference>
<feature type="transmembrane region" description="Helical" evidence="1">
    <location>
        <begin position="365"/>
        <end position="382"/>
    </location>
</feature>
<dbReference type="PANTHER" id="PTHR36442:SF1">
    <property type="entry name" value="CYCLIC-DI-AMP PHOSPHODIESTERASE PGPH"/>
    <property type="match status" value="1"/>
</dbReference>
<dbReference type="PANTHER" id="PTHR36442">
    <property type="entry name" value="CYCLIC-DI-AMP PHOSPHODIESTERASE PGPH"/>
    <property type="match status" value="1"/>
</dbReference>
<dbReference type="InterPro" id="IPR006674">
    <property type="entry name" value="HD_domain"/>
</dbReference>
<evidence type="ECO:0000259" key="2">
    <source>
        <dbReference type="SMART" id="SM00471"/>
    </source>
</evidence>
<dbReference type="InterPro" id="IPR052722">
    <property type="entry name" value="PgpH_phosphodiesterase"/>
</dbReference>
<keyword evidence="1" id="KW-0472">Membrane</keyword>
<protein>
    <recommendedName>
        <fullName evidence="2">HD/PDEase domain-containing protein</fullName>
    </recommendedName>
</protein>
<name>A0A1G6PWW8_9BACT</name>
<dbReference type="OrthoDB" id="9806952at2"/>
<proteinExistence type="predicted"/>
<evidence type="ECO:0000313" key="3">
    <source>
        <dbReference type="EMBL" id="SDC84692.1"/>
    </source>
</evidence>
<dbReference type="InterPro" id="IPR011624">
    <property type="entry name" value="Metal-dep_PHydrolase_7TM_extra"/>
</dbReference>
<dbReference type="Pfam" id="PF07697">
    <property type="entry name" value="7TMR-HDED"/>
    <property type="match status" value="1"/>
</dbReference>
<dbReference type="Proteomes" id="UP000199411">
    <property type="component" value="Unassembled WGS sequence"/>
</dbReference>
<keyword evidence="1" id="KW-0812">Transmembrane</keyword>
<dbReference type="Pfam" id="PF07698">
    <property type="entry name" value="7TM-7TMR_HD"/>
    <property type="match status" value="1"/>
</dbReference>
<evidence type="ECO:0000256" key="1">
    <source>
        <dbReference type="SAM" id="Phobius"/>
    </source>
</evidence>
<feature type="transmembrane region" description="Helical" evidence="1">
    <location>
        <begin position="387"/>
        <end position="403"/>
    </location>
</feature>
<reference evidence="4" key="1">
    <citation type="submission" date="2016-10" db="EMBL/GenBank/DDBJ databases">
        <authorList>
            <person name="Varghese N."/>
            <person name="Submissions S."/>
        </authorList>
    </citation>
    <scope>NUCLEOTIDE SEQUENCE [LARGE SCALE GENOMIC DNA]</scope>
    <source>
        <strain evidence="4">DSM 8415</strain>
    </source>
</reference>
<dbReference type="InterPro" id="IPR006675">
    <property type="entry name" value="HDIG_dom"/>
</dbReference>
<dbReference type="Gene3D" id="1.10.3210.10">
    <property type="entry name" value="Hypothetical protein af1432"/>
    <property type="match status" value="1"/>
</dbReference>
<dbReference type="Pfam" id="PF01966">
    <property type="entry name" value="HD"/>
    <property type="match status" value="1"/>
</dbReference>
<feature type="transmembrane region" description="Helical" evidence="1">
    <location>
        <begin position="294"/>
        <end position="315"/>
    </location>
</feature>
<feature type="transmembrane region" description="Helical" evidence="1">
    <location>
        <begin position="435"/>
        <end position="456"/>
    </location>
</feature>
<gene>
    <name evidence="3" type="ORF">SAMN05660835_01462</name>
</gene>
<evidence type="ECO:0000313" key="4">
    <source>
        <dbReference type="Proteomes" id="UP000199411"/>
    </source>
</evidence>
<dbReference type="InterPro" id="IPR011621">
    <property type="entry name" value="Metal-dep_PHydrolase_7TM_intra"/>
</dbReference>